<sequence>MTQKLILGSSSKYRQQLLKRLGIPFTTLSPDIDESRLTAELPEQYIERVTKAKANALLAQLSNDCILITSDQCATFEDDIIGKPHTSEKAIAQLKRFSGQTVNFLTGLYLYNSRTQQNRYTLSEYKVTFRNLTDYEIERYVAIEAPLDCAGSFKCEGLGVALFAKMEGSDPTSLEGLPLIETCESLRLVGLDPLA</sequence>
<keyword evidence="2 5" id="KW-0963">Cytoplasm</keyword>
<dbReference type="PIRSF" id="PIRSF006305">
    <property type="entry name" value="Maf"/>
    <property type="match status" value="1"/>
</dbReference>
<evidence type="ECO:0000256" key="4">
    <source>
        <dbReference type="ARBA" id="ARBA00023080"/>
    </source>
</evidence>
<proteinExistence type="inferred from homology"/>
<dbReference type="NCBIfam" id="TIGR00172">
    <property type="entry name" value="maf"/>
    <property type="match status" value="1"/>
</dbReference>
<evidence type="ECO:0000256" key="5">
    <source>
        <dbReference type="HAMAP-Rule" id="MF_00528"/>
    </source>
</evidence>
<dbReference type="InterPro" id="IPR029001">
    <property type="entry name" value="ITPase-like_fam"/>
</dbReference>
<dbReference type="HAMAP" id="MF_00528">
    <property type="entry name" value="Maf"/>
    <property type="match status" value="1"/>
</dbReference>
<dbReference type="Gene3D" id="3.90.950.10">
    <property type="match status" value="1"/>
</dbReference>
<accession>A0A0K6ILF8</accession>
<dbReference type="GO" id="GO:0009117">
    <property type="term" value="P:nucleotide metabolic process"/>
    <property type="evidence" value="ECO:0007669"/>
    <property type="project" value="UniProtKB-KW"/>
</dbReference>
<evidence type="ECO:0000313" key="6">
    <source>
        <dbReference type="EMBL" id="CUB03929.1"/>
    </source>
</evidence>
<dbReference type="AlphaFoldDB" id="A0A0K6ILF8"/>
<feature type="site" description="Important for substrate specificity" evidence="5">
    <location>
        <position position="156"/>
    </location>
</feature>
<feature type="site" description="Important for substrate specificity" evidence="5">
    <location>
        <position position="13"/>
    </location>
</feature>
<dbReference type="Proteomes" id="UP000182769">
    <property type="component" value="Unassembled WGS sequence"/>
</dbReference>
<keyword evidence="4 5" id="KW-0546">Nucleotide metabolism</keyword>
<feature type="site" description="Important for substrate specificity" evidence="5">
    <location>
        <position position="72"/>
    </location>
</feature>
<comment type="caution">
    <text evidence="5">Lacks conserved residue(s) required for the propagation of feature annotation.</text>
</comment>
<feature type="active site" description="Proton acceptor" evidence="5">
    <location>
        <position position="71"/>
    </location>
</feature>
<protein>
    <recommendedName>
        <fullName evidence="5">7-methyl-GTP pyrophosphatase</fullName>
        <shortName evidence="5">m(7)GTP pyrophosphatase</shortName>
        <ecNumber evidence="5">3.6.1.-</ecNumber>
    </recommendedName>
</protein>
<comment type="function">
    <text evidence="5">Nucleoside triphosphate pyrophosphatase that hydrolyzes 7-methyl-GTP (m(7)GTP). May have a dual role in cell division arrest and in preventing the incorporation of modified nucleotides into cellular nucleic acids.</text>
</comment>
<keyword evidence="7" id="KW-1185">Reference proteome</keyword>
<dbReference type="Pfam" id="PF02545">
    <property type="entry name" value="Maf"/>
    <property type="match status" value="1"/>
</dbReference>
<name>A0A0K6ILF8_9GAMM</name>
<evidence type="ECO:0000313" key="7">
    <source>
        <dbReference type="Proteomes" id="UP000182769"/>
    </source>
</evidence>
<dbReference type="PANTHER" id="PTHR43213">
    <property type="entry name" value="BIFUNCTIONAL DTTP/UTP PYROPHOSPHATASE/METHYLTRANSFERASE PROTEIN-RELATED"/>
    <property type="match status" value="1"/>
</dbReference>
<comment type="catalytic activity">
    <reaction evidence="5">
        <text>N(7)-methyl-GTP + H2O = N(7)-methyl-GMP + diphosphate + H(+)</text>
        <dbReference type="Rhea" id="RHEA:58744"/>
        <dbReference type="ChEBI" id="CHEBI:15377"/>
        <dbReference type="ChEBI" id="CHEBI:15378"/>
        <dbReference type="ChEBI" id="CHEBI:33019"/>
        <dbReference type="ChEBI" id="CHEBI:58285"/>
        <dbReference type="ChEBI" id="CHEBI:87133"/>
    </reaction>
</comment>
<comment type="subcellular location">
    <subcellularLocation>
        <location evidence="1 5">Cytoplasm</location>
    </subcellularLocation>
</comment>
<dbReference type="CDD" id="cd00555">
    <property type="entry name" value="Maf"/>
    <property type="match status" value="1"/>
</dbReference>
<organism evidence="6 7">
    <name type="scientific">Marinomonas fungiae</name>
    <dbReference type="NCBI Taxonomy" id="1137284"/>
    <lineage>
        <taxon>Bacteria</taxon>
        <taxon>Pseudomonadati</taxon>
        <taxon>Pseudomonadota</taxon>
        <taxon>Gammaproteobacteria</taxon>
        <taxon>Oceanospirillales</taxon>
        <taxon>Oceanospirillaceae</taxon>
        <taxon>Marinomonas</taxon>
    </lineage>
</organism>
<dbReference type="SUPFAM" id="SSF52972">
    <property type="entry name" value="ITPase-like"/>
    <property type="match status" value="1"/>
</dbReference>
<reference evidence="7" key="1">
    <citation type="submission" date="2015-08" db="EMBL/GenBank/DDBJ databases">
        <authorList>
            <person name="Varghese N."/>
        </authorList>
    </citation>
    <scope>NUCLEOTIDE SEQUENCE [LARGE SCALE GENOMIC DNA]</scope>
    <source>
        <strain evidence="7">JCM 18476</strain>
    </source>
</reference>
<comment type="cofactor">
    <cofactor evidence="5">
        <name>a divalent metal cation</name>
        <dbReference type="ChEBI" id="CHEBI:60240"/>
    </cofactor>
</comment>
<keyword evidence="3 5" id="KW-0378">Hydrolase</keyword>
<dbReference type="GO" id="GO:0005737">
    <property type="term" value="C:cytoplasm"/>
    <property type="evidence" value="ECO:0007669"/>
    <property type="project" value="UniProtKB-SubCell"/>
</dbReference>
<evidence type="ECO:0000256" key="2">
    <source>
        <dbReference type="ARBA" id="ARBA00022490"/>
    </source>
</evidence>
<dbReference type="PANTHER" id="PTHR43213:SF10">
    <property type="entry name" value="7-METHYL-GTP PYROPHOSPHATASE"/>
    <property type="match status" value="1"/>
</dbReference>
<dbReference type="STRING" id="1137284.GCA_001418205_01786"/>
<dbReference type="RefSeq" id="WP_055462889.1">
    <property type="nucleotide sequence ID" value="NZ_CYHG01000005.1"/>
</dbReference>
<dbReference type="GO" id="GO:0047429">
    <property type="term" value="F:nucleoside triphosphate diphosphatase activity"/>
    <property type="evidence" value="ECO:0007669"/>
    <property type="project" value="InterPro"/>
</dbReference>
<dbReference type="OrthoDB" id="9813694at2"/>
<dbReference type="EC" id="3.6.1.-" evidence="5"/>
<comment type="similarity">
    <text evidence="5">Belongs to the Maf family. YceF subfamily.</text>
</comment>
<dbReference type="InterPro" id="IPR003697">
    <property type="entry name" value="Maf-like"/>
</dbReference>
<gene>
    <name evidence="6" type="ORF">Ga0061065_10519</name>
</gene>
<dbReference type="EMBL" id="CYHG01000005">
    <property type="protein sequence ID" value="CUB03929.1"/>
    <property type="molecule type" value="Genomic_DNA"/>
</dbReference>
<evidence type="ECO:0000256" key="1">
    <source>
        <dbReference type="ARBA" id="ARBA00004496"/>
    </source>
</evidence>
<evidence type="ECO:0000256" key="3">
    <source>
        <dbReference type="ARBA" id="ARBA00022801"/>
    </source>
</evidence>